<dbReference type="GO" id="GO:0005524">
    <property type="term" value="F:ATP binding"/>
    <property type="evidence" value="ECO:0007669"/>
    <property type="project" value="UniProtKB-KW"/>
</dbReference>
<evidence type="ECO:0000256" key="8">
    <source>
        <dbReference type="ARBA" id="ARBA00022741"/>
    </source>
</evidence>
<dbReference type="InterPro" id="IPR027417">
    <property type="entry name" value="P-loop_NTPase"/>
</dbReference>
<dbReference type="PANTHER" id="PTHR13101">
    <property type="entry name" value="PHOSPHOMEVALONATE KINASE"/>
    <property type="match status" value="1"/>
</dbReference>
<evidence type="ECO:0000256" key="17">
    <source>
        <dbReference type="ARBA" id="ARBA00034549"/>
    </source>
</evidence>
<evidence type="ECO:0000256" key="14">
    <source>
        <dbReference type="ARBA" id="ARBA00023098"/>
    </source>
</evidence>
<evidence type="ECO:0000256" key="13">
    <source>
        <dbReference type="ARBA" id="ARBA00023011"/>
    </source>
</evidence>
<keyword evidence="13" id="KW-0756">Sterol biosynthesis</keyword>
<evidence type="ECO:0000256" key="11">
    <source>
        <dbReference type="ARBA" id="ARBA00022840"/>
    </source>
</evidence>
<keyword evidence="9 18" id="KW-0418">Kinase</keyword>
<keyword evidence="12" id="KW-0752">Steroid biosynthesis</keyword>
<accession>A0A5J6VIR0</accession>
<dbReference type="Pfam" id="PF04275">
    <property type="entry name" value="P-mevalo_kinase"/>
    <property type="match status" value="1"/>
</dbReference>
<comment type="subcellular location">
    <subcellularLocation>
        <location evidence="1">Cytoplasm</location>
        <location evidence="1">Cytosol</location>
    </subcellularLocation>
</comment>
<keyword evidence="7" id="KW-0808">Transferase</keyword>
<evidence type="ECO:0000256" key="10">
    <source>
        <dbReference type="ARBA" id="ARBA00022778"/>
    </source>
</evidence>
<organism evidence="18">
    <name type="scientific">Megaviridae environmental sample</name>
    <dbReference type="NCBI Taxonomy" id="1737588"/>
    <lineage>
        <taxon>Viruses</taxon>
        <taxon>Varidnaviria</taxon>
        <taxon>Bamfordvirae</taxon>
        <taxon>Nucleocytoviricota</taxon>
        <taxon>Megaviricetes</taxon>
        <taxon>Imitervirales</taxon>
        <taxon>Mimiviridae</taxon>
        <taxon>environmental samples</taxon>
    </lineage>
</organism>
<dbReference type="PANTHER" id="PTHR13101:SF1">
    <property type="entry name" value="PHOSPHOMEVALONATE KINASE"/>
    <property type="match status" value="1"/>
</dbReference>
<dbReference type="GO" id="GO:0004631">
    <property type="term" value="F:phosphomevalonate kinase activity"/>
    <property type="evidence" value="ECO:0007669"/>
    <property type="project" value="UniProtKB-EC"/>
</dbReference>
<keyword evidence="6" id="KW-0153">Cholesterol metabolism</keyword>
<proteinExistence type="predicted"/>
<evidence type="ECO:0000256" key="2">
    <source>
        <dbReference type="ARBA" id="ARBA00005017"/>
    </source>
</evidence>
<name>A0A5J6VIR0_9VIRU</name>
<evidence type="ECO:0000256" key="3">
    <source>
        <dbReference type="ARBA" id="ARBA00012958"/>
    </source>
</evidence>
<evidence type="ECO:0000256" key="6">
    <source>
        <dbReference type="ARBA" id="ARBA00022548"/>
    </source>
</evidence>
<comment type="pathway">
    <text evidence="2">Isoprenoid biosynthesis; isopentenyl diphosphate biosynthesis via mevalonate pathway; isopentenyl diphosphate from (R)-mevalonate: step 2/3.</text>
</comment>
<keyword evidence="10" id="KW-0152">Cholesterol biosynthesis</keyword>
<evidence type="ECO:0000256" key="1">
    <source>
        <dbReference type="ARBA" id="ARBA00004514"/>
    </source>
</evidence>
<keyword evidence="8" id="KW-0547">Nucleotide-binding</keyword>
<dbReference type="InterPro" id="IPR005919">
    <property type="entry name" value="Pmev_kin_anim"/>
</dbReference>
<keyword evidence="15" id="KW-1207">Sterol metabolism</keyword>
<keyword evidence="16" id="KW-0753">Steroid metabolism</keyword>
<keyword evidence="4" id="KW-0963">Cytoplasm</keyword>
<protein>
    <recommendedName>
        <fullName evidence="17">Phosphomevalonate kinase</fullName>
        <ecNumber evidence="3">2.7.4.2</ecNumber>
    </recommendedName>
</protein>
<evidence type="ECO:0000256" key="12">
    <source>
        <dbReference type="ARBA" id="ARBA00022955"/>
    </source>
</evidence>
<evidence type="ECO:0000256" key="7">
    <source>
        <dbReference type="ARBA" id="ARBA00022679"/>
    </source>
</evidence>
<dbReference type="EC" id="2.7.4.2" evidence="3"/>
<dbReference type="GO" id="GO:0019287">
    <property type="term" value="P:isopentenyl diphosphate biosynthetic process, mevalonate pathway"/>
    <property type="evidence" value="ECO:0007669"/>
    <property type="project" value="TreeGrafter"/>
</dbReference>
<dbReference type="Gene3D" id="3.40.50.300">
    <property type="entry name" value="P-loop containing nucleotide triphosphate hydrolases"/>
    <property type="match status" value="1"/>
</dbReference>
<sequence length="190" mass="22511">MKPKVILLSGKRYVGKDYCAGDLADKLITIHKNTLIVSLADKVKQEYCELMNKDYWRLHQDRQYKEENRPAIVEYATTERAKDPLIWCKKLTTYIEKLSSFYEFFIISDIRYPNEINYFNSLYDAVNVRIHADDITRTGRGYIKNPVDQDETEVSLDNFKFDIYVDNSNNKMMNLDIVFNYFIDTHDKSI</sequence>
<evidence type="ECO:0000256" key="15">
    <source>
        <dbReference type="ARBA" id="ARBA00023166"/>
    </source>
</evidence>
<dbReference type="GO" id="GO:0006695">
    <property type="term" value="P:cholesterol biosynthetic process"/>
    <property type="evidence" value="ECO:0007669"/>
    <property type="project" value="UniProtKB-KW"/>
</dbReference>
<keyword evidence="14" id="KW-0443">Lipid metabolism</keyword>
<evidence type="ECO:0000256" key="4">
    <source>
        <dbReference type="ARBA" id="ARBA00022490"/>
    </source>
</evidence>
<evidence type="ECO:0000256" key="16">
    <source>
        <dbReference type="ARBA" id="ARBA00023221"/>
    </source>
</evidence>
<reference evidence="18" key="1">
    <citation type="journal article" date="2019" name="Philos. Trans. R. Soc. Lond., B, Biol. Sci.">
        <title>Targeted metagenomic recovery of four divergent viruses reveals shared and distinctive characteristics of giant viruses of marine eukaryotes.</title>
        <authorList>
            <person name="Needham D.M."/>
            <person name="Poirier C."/>
            <person name="Hehenberger E."/>
            <person name="Jimenez V."/>
            <person name="Swalwell J.E."/>
            <person name="Santoro A.E."/>
            <person name="Worden A.Z."/>
        </authorList>
    </citation>
    <scope>NUCLEOTIDE SEQUENCE</scope>
    <source>
        <strain evidence="18">OPacV-662</strain>
    </source>
</reference>
<evidence type="ECO:0000313" key="18">
    <source>
        <dbReference type="EMBL" id="QFG73997.1"/>
    </source>
</evidence>
<evidence type="ECO:0000256" key="5">
    <source>
        <dbReference type="ARBA" id="ARBA00022516"/>
    </source>
</evidence>
<dbReference type="EMBL" id="MN448274">
    <property type="protein sequence ID" value="QFG73997.1"/>
    <property type="molecule type" value="Genomic_DNA"/>
</dbReference>
<keyword evidence="5" id="KW-0444">Lipid biosynthesis</keyword>
<keyword evidence="11" id="KW-0067">ATP-binding</keyword>
<evidence type="ECO:0000256" key="9">
    <source>
        <dbReference type="ARBA" id="ARBA00022777"/>
    </source>
</evidence>